<keyword evidence="1" id="KW-0732">Signal</keyword>
<accession>A0A0C5B2D3</accession>
<dbReference type="InterPro" id="IPR010927">
    <property type="entry name" value="T4SS_TraH"/>
</dbReference>
<name>A0A0C5B2D3_BURPE</name>
<dbReference type="RefSeq" id="WP_058034525.1">
    <property type="nucleotide sequence ID" value="NZ_KF418775.1"/>
</dbReference>
<gene>
    <name evidence="2" type="primary">traH</name>
    <name evidence="2" type="ORF">pBPS072</name>
</gene>
<geneLocation type="plasmid" evidence="2">
    <name>pBPSE01</name>
</geneLocation>
<evidence type="ECO:0000256" key="1">
    <source>
        <dbReference type="SAM" id="SignalP"/>
    </source>
</evidence>
<dbReference type="EMBL" id="KF418775">
    <property type="protein sequence ID" value="AJL34955.1"/>
    <property type="molecule type" value="Genomic_DNA"/>
</dbReference>
<keyword evidence="2" id="KW-0614">Plasmid</keyword>
<proteinExistence type="predicted"/>
<evidence type="ECO:0000313" key="2">
    <source>
        <dbReference type="EMBL" id="AJL34955.1"/>
    </source>
</evidence>
<feature type="chain" id="PRO_5002186722" evidence="1">
    <location>
        <begin position="22"/>
        <end position="493"/>
    </location>
</feature>
<organism evidence="2">
    <name type="scientific">Burkholderia pseudomallei</name>
    <name type="common">Pseudomonas pseudomallei</name>
    <dbReference type="NCBI Taxonomy" id="28450"/>
    <lineage>
        <taxon>Bacteria</taxon>
        <taxon>Pseudomonadati</taxon>
        <taxon>Pseudomonadota</taxon>
        <taxon>Betaproteobacteria</taxon>
        <taxon>Burkholderiales</taxon>
        <taxon>Burkholderiaceae</taxon>
        <taxon>Burkholderia</taxon>
        <taxon>pseudomallei group</taxon>
    </lineage>
</organism>
<dbReference type="Pfam" id="PF06122">
    <property type="entry name" value="TraH"/>
    <property type="match status" value="1"/>
</dbReference>
<feature type="signal peptide" evidence="1">
    <location>
        <begin position="1"/>
        <end position="21"/>
    </location>
</feature>
<dbReference type="AlphaFoldDB" id="A0A0C5B2D3"/>
<reference evidence="2" key="1">
    <citation type="submission" date="2013-07" db="EMBL/GenBank/DDBJ databases">
        <title>Complete sequence of a native Burkholderia pseudomallei plasmid.</title>
        <authorList>
            <person name="Stone J.K."/>
            <person name="Bollig M.C."/>
            <person name="Gibbons H.S."/>
            <person name="Mayo M."/>
            <person name="Currie B.J."/>
            <person name="Keim P."/>
            <person name="Tuanyok A."/>
        </authorList>
    </citation>
    <scope>NUCLEOTIDE SEQUENCE</scope>
    <source>
        <strain evidence="2">MSHR1950</strain>
        <plasmid evidence="2">pBPSE01</plasmid>
    </source>
</reference>
<sequence length="493" mass="51686">MRTKNLLAAMVLALAPLVAYAGILADLGSMVMANSTAPGTMSTKDRVGVFMGAFTMRAPIKAVNLVTFDPPRIDAGCGGIDLYGGSFSFINSQQLIQIFRQVAADAAGLAFKAAIKAISPSLDALITEFQTLLQNLNNLAKNSCQLAHLIVDPVDKALSNAVNGDGNTGGTNSNMFSDVFGGLTSYLQQANSYFKNQSTNNPKSGNALVKTVVSSGASSIMGLAGLPNVDGSSDNPSDPNSLNNMVLYALIGYHIDAVPCNSLNQAGQGIQSSQPANNTIGQVTCSGPALMTLDDLVKGGGIGSLRPDLPLQLYRCVNPNGSVFGGVDAQICTQMQVTTLNYQGIEGWVNTMLFGSADPALSISGTSIVGQMNSVGSTTFTAQQVAFMKQAGVPLASLLSKSSNPATRVAIAQRLAPHIVDCVATKMGEVLYKGANLIQTTTGFDLTDDQKDRIKMLRTDYLAKQSACNNSDAMLKIVLEINEGTRFINSNIK</sequence>
<protein>
    <submittedName>
        <fullName evidence="2">TraH protein</fullName>
    </submittedName>
</protein>